<dbReference type="PROSITE" id="PS51186">
    <property type="entry name" value="GNAT"/>
    <property type="match status" value="1"/>
</dbReference>
<dbReference type="SUPFAM" id="SSF55729">
    <property type="entry name" value="Acyl-CoA N-acyltransferases (Nat)"/>
    <property type="match status" value="1"/>
</dbReference>
<proteinExistence type="predicted"/>
<dbReference type="STRING" id="1300222.I532_04275"/>
<keyword evidence="1" id="KW-0808">Transferase</keyword>
<name>M8DMC3_9BACL</name>
<dbReference type="PANTHER" id="PTHR43877">
    <property type="entry name" value="AMINOALKYLPHOSPHONATE N-ACETYLTRANSFERASE-RELATED-RELATED"/>
    <property type="match status" value="1"/>
</dbReference>
<keyword evidence="2" id="KW-0012">Acyltransferase</keyword>
<dbReference type="CDD" id="cd04301">
    <property type="entry name" value="NAT_SF"/>
    <property type="match status" value="1"/>
</dbReference>
<sequence length="175" mass="19923">MTEPKIHQTNETDNPIQKNDSHEASSSTKSPYQIEEVKTDKQMQDALSVRRTVFIKEQQVPEEIEIDSHDRIGSETIHFVVYKEEQAVGASRLRPYAPEVGKIERVAVLQSERGTGLGRLLMLAMEETARRQGFKRLKLNAQTHAQRFYEKLGYTPAGEVFEEAGIEHIAMEKAI</sequence>
<dbReference type="GO" id="GO:0016747">
    <property type="term" value="F:acyltransferase activity, transferring groups other than amino-acyl groups"/>
    <property type="evidence" value="ECO:0007669"/>
    <property type="project" value="InterPro"/>
</dbReference>
<comment type="caution">
    <text evidence="5">The sequence shown here is derived from an EMBL/GenBank/DDBJ whole genome shotgun (WGS) entry which is preliminary data.</text>
</comment>
<feature type="region of interest" description="Disordered" evidence="3">
    <location>
        <begin position="1"/>
        <end position="40"/>
    </location>
</feature>
<dbReference type="InterPro" id="IPR050832">
    <property type="entry name" value="Bact_Acetyltransf"/>
</dbReference>
<feature type="domain" description="N-acetyltransferase" evidence="4">
    <location>
        <begin position="32"/>
        <end position="175"/>
    </location>
</feature>
<evidence type="ECO:0000313" key="5">
    <source>
        <dbReference type="EMBL" id="EMT54793.1"/>
    </source>
</evidence>
<evidence type="ECO:0000256" key="1">
    <source>
        <dbReference type="ARBA" id="ARBA00022679"/>
    </source>
</evidence>
<gene>
    <name evidence="5" type="ORF">I532_04275</name>
</gene>
<evidence type="ECO:0000256" key="3">
    <source>
        <dbReference type="SAM" id="MobiDB-lite"/>
    </source>
</evidence>
<feature type="compositionally biased region" description="Basic and acidic residues" evidence="3">
    <location>
        <begin position="1"/>
        <end position="10"/>
    </location>
</feature>
<organism evidence="5 6">
    <name type="scientific">Brevibacillus borstelensis AK1</name>
    <dbReference type="NCBI Taxonomy" id="1300222"/>
    <lineage>
        <taxon>Bacteria</taxon>
        <taxon>Bacillati</taxon>
        <taxon>Bacillota</taxon>
        <taxon>Bacilli</taxon>
        <taxon>Bacillales</taxon>
        <taxon>Paenibacillaceae</taxon>
        <taxon>Brevibacillus</taxon>
    </lineage>
</organism>
<dbReference type="Gene3D" id="3.40.630.30">
    <property type="match status" value="1"/>
</dbReference>
<protein>
    <recommendedName>
        <fullName evidence="4">N-acetyltransferase domain-containing protein</fullName>
    </recommendedName>
</protein>
<dbReference type="Pfam" id="PF13673">
    <property type="entry name" value="Acetyltransf_10"/>
    <property type="match status" value="1"/>
</dbReference>
<dbReference type="EMBL" id="APBN01000001">
    <property type="protein sequence ID" value="EMT54793.1"/>
    <property type="molecule type" value="Genomic_DNA"/>
</dbReference>
<evidence type="ECO:0000313" key="6">
    <source>
        <dbReference type="Proteomes" id="UP000012081"/>
    </source>
</evidence>
<accession>M8DMC3</accession>
<feature type="compositionally biased region" description="Polar residues" evidence="3">
    <location>
        <begin position="11"/>
        <end position="31"/>
    </location>
</feature>
<dbReference type="InterPro" id="IPR000182">
    <property type="entry name" value="GNAT_dom"/>
</dbReference>
<dbReference type="InterPro" id="IPR016181">
    <property type="entry name" value="Acyl_CoA_acyltransferase"/>
</dbReference>
<dbReference type="AlphaFoldDB" id="M8DMC3"/>
<reference evidence="5 6" key="1">
    <citation type="submission" date="2013-03" db="EMBL/GenBank/DDBJ databases">
        <title>Assembly of a new bacterial strain Brevibacillus borstelensis AK1.</title>
        <authorList>
            <person name="Rajan I."/>
            <person name="PoliReddy D."/>
            <person name="Sugumar T."/>
            <person name="Rathinam K."/>
            <person name="Alqarawi S."/>
            <person name="Khalil A.B."/>
            <person name="Sivakumar N."/>
        </authorList>
    </citation>
    <scope>NUCLEOTIDE SEQUENCE [LARGE SCALE GENOMIC DNA]</scope>
    <source>
        <strain evidence="5 6">AK1</strain>
    </source>
</reference>
<dbReference type="PATRIC" id="fig|1300222.3.peg.882"/>
<dbReference type="Proteomes" id="UP000012081">
    <property type="component" value="Unassembled WGS sequence"/>
</dbReference>
<evidence type="ECO:0000259" key="4">
    <source>
        <dbReference type="PROSITE" id="PS51186"/>
    </source>
</evidence>
<evidence type="ECO:0000256" key="2">
    <source>
        <dbReference type="ARBA" id="ARBA00023315"/>
    </source>
</evidence>
<keyword evidence="6" id="KW-1185">Reference proteome</keyword>